<reference evidence="1 2" key="1">
    <citation type="submission" date="2019-10" db="EMBL/GenBank/DDBJ databases">
        <title>Streptomyces tenebrisbrunneis sp.nov., an endogenous actinomycete isolated from of Lycium ruthenicum.</title>
        <authorList>
            <person name="Ma L."/>
        </authorList>
    </citation>
    <scope>NUCLEOTIDE SEQUENCE [LARGE SCALE GENOMIC DNA]</scope>
    <source>
        <strain evidence="1 2">TRM 66187</strain>
    </source>
</reference>
<sequence>MTIAAVLLGAITTHVTTHLIERARHERQLMTRWDEKKLDAYSAYVGQVRASIYAAVLVYEVREQMRTVPRSEHELTMDLTDASTAQGLAFERVMMLAGDSVIEAAHAVQEATAAIGWQARGAVAGTLEEWRELHATAFAAINRFHECARVDLGVSGAFAGEEHTSRGLLLPDARGHDDREGC</sequence>
<keyword evidence="2" id="KW-1185">Reference proteome</keyword>
<accession>A0ABQ7FNG3</accession>
<gene>
    <name evidence="1" type="ORF">GCU69_12625</name>
</gene>
<name>A0ABQ7FNG3_9ACTN</name>
<proteinExistence type="predicted"/>
<evidence type="ECO:0000313" key="1">
    <source>
        <dbReference type="EMBL" id="KAF4408773.1"/>
    </source>
</evidence>
<dbReference type="EMBL" id="WHPN01000264">
    <property type="protein sequence ID" value="KAF4408773.1"/>
    <property type="molecule type" value="Genomic_DNA"/>
</dbReference>
<protein>
    <submittedName>
        <fullName evidence="1">Uncharacterized protein</fullName>
    </submittedName>
</protein>
<dbReference type="Proteomes" id="UP000621266">
    <property type="component" value="Unassembled WGS sequence"/>
</dbReference>
<evidence type="ECO:0000313" key="2">
    <source>
        <dbReference type="Proteomes" id="UP000621266"/>
    </source>
</evidence>
<comment type="caution">
    <text evidence="1">The sequence shown here is derived from an EMBL/GenBank/DDBJ whole genome shotgun (WGS) entry which is preliminary data.</text>
</comment>
<organism evidence="1 2">
    <name type="scientific">Streptomyces lycii</name>
    <dbReference type="NCBI Taxonomy" id="2654337"/>
    <lineage>
        <taxon>Bacteria</taxon>
        <taxon>Bacillati</taxon>
        <taxon>Actinomycetota</taxon>
        <taxon>Actinomycetes</taxon>
        <taxon>Kitasatosporales</taxon>
        <taxon>Streptomycetaceae</taxon>
        <taxon>Streptomyces</taxon>
    </lineage>
</organism>